<evidence type="ECO:0000259" key="6">
    <source>
        <dbReference type="Pfam" id="PF00496"/>
    </source>
</evidence>
<feature type="domain" description="Solute-binding protein family 5" evidence="6">
    <location>
        <begin position="84"/>
        <end position="388"/>
    </location>
</feature>
<dbReference type="Proteomes" id="UP000576821">
    <property type="component" value="Unassembled WGS sequence"/>
</dbReference>
<feature type="signal peptide" evidence="5">
    <location>
        <begin position="1"/>
        <end position="37"/>
    </location>
</feature>
<dbReference type="GO" id="GO:1904680">
    <property type="term" value="F:peptide transmembrane transporter activity"/>
    <property type="evidence" value="ECO:0007669"/>
    <property type="project" value="TreeGrafter"/>
</dbReference>
<dbReference type="Pfam" id="PF00496">
    <property type="entry name" value="SBP_bac_5"/>
    <property type="match status" value="1"/>
</dbReference>
<organism evidence="7 8">
    <name type="scientific">Sphingobium vermicomposti</name>
    <dbReference type="NCBI Taxonomy" id="529005"/>
    <lineage>
        <taxon>Bacteria</taxon>
        <taxon>Pseudomonadati</taxon>
        <taxon>Pseudomonadota</taxon>
        <taxon>Alphaproteobacteria</taxon>
        <taxon>Sphingomonadales</taxon>
        <taxon>Sphingomonadaceae</taxon>
        <taxon>Sphingobium</taxon>
    </lineage>
</organism>
<dbReference type="PROSITE" id="PS51257">
    <property type="entry name" value="PROKAR_LIPOPROTEIN"/>
    <property type="match status" value="1"/>
</dbReference>
<feature type="chain" id="PRO_5032872696" evidence="5">
    <location>
        <begin position="38"/>
        <end position="501"/>
    </location>
</feature>
<reference evidence="7 8" key="1">
    <citation type="submission" date="2020-03" db="EMBL/GenBank/DDBJ databases">
        <title>Genomic Encyclopedia of Type Strains, Phase IV (KMG-IV): sequencing the most valuable type-strain genomes for metagenomic binning, comparative biology and taxonomic classification.</title>
        <authorList>
            <person name="Goeker M."/>
        </authorList>
    </citation>
    <scope>NUCLEOTIDE SEQUENCE [LARGE SCALE GENOMIC DNA]</scope>
    <source>
        <strain evidence="7 8">DSM 21299</strain>
    </source>
</reference>
<evidence type="ECO:0000256" key="4">
    <source>
        <dbReference type="ARBA" id="ARBA00022729"/>
    </source>
</evidence>
<evidence type="ECO:0000313" key="7">
    <source>
        <dbReference type="EMBL" id="NIJ17288.1"/>
    </source>
</evidence>
<keyword evidence="3" id="KW-0813">Transport</keyword>
<protein>
    <submittedName>
        <fullName evidence="7">Peptide/nickel transport system substrate-binding protein</fullName>
    </submittedName>
</protein>
<dbReference type="GO" id="GO:0015833">
    <property type="term" value="P:peptide transport"/>
    <property type="evidence" value="ECO:0007669"/>
    <property type="project" value="TreeGrafter"/>
</dbReference>
<dbReference type="PANTHER" id="PTHR30290:SF10">
    <property type="entry name" value="PERIPLASMIC OLIGOPEPTIDE-BINDING PROTEIN-RELATED"/>
    <property type="match status" value="1"/>
</dbReference>
<dbReference type="SUPFAM" id="SSF53850">
    <property type="entry name" value="Periplasmic binding protein-like II"/>
    <property type="match status" value="1"/>
</dbReference>
<comment type="caution">
    <text evidence="7">The sequence shown here is derived from an EMBL/GenBank/DDBJ whole genome shotgun (WGS) entry which is preliminary data.</text>
</comment>
<comment type="similarity">
    <text evidence="2">Belongs to the bacterial solute-binding protein 5 family.</text>
</comment>
<evidence type="ECO:0000313" key="8">
    <source>
        <dbReference type="Proteomes" id="UP000576821"/>
    </source>
</evidence>
<dbReference type="AlphaFoldDB" id="A0A846M7X8"/>
<name>A0A846M7X8_9SPHN</name>
<evidence type="ECO:0000256" key="2">
    <source>
        <dbReference type="ARBA" id="ARBA00005695"/>
    </source>
</evidence>
<dbReference type="InterPro" id="IPR039424">
    <property type="entry name" value="SBP_5"/>
</dbReference>
<dbReference type="GO" id="GO:0030313">
    <property type="term" value="C:cell envelope"/>
    <property type="evidence" value="ECO:0007669"/>
    <property type="project" value="UniProtKB-SubCell"/>
</dbReference>
<evidence type="ECO:0000256" key="3">
    <source>
        <dbReference type="ARBA" id="ARBA00022448"/>
    </source>
</evidence>
<accession>A0A846M7X8</accession>
<comment type="subcellular location">
    <subcellularLocation>
        <location evidence="1">Periplasm</location>
    </subcellularLocation>
</comment>
<keyword evidence="4 5" id="KW-0732">Signal</keyword>
<proteinExistence type="inferred from homology"/>
<gene>
    <name evidence="7" type="ORF">FHS54_002277</name>
</gene>
<evidence type="ECO:0000256" key="5">
    <source>
        <dbReference type="SAM" id="SignalP"/>
    </source>
</evidence>
<dbReference type="Gene3D" id="3.90.76.10">
    <property type="entry name" value="Dipeptide-binding Protein, Domain 1"/>
    <property type="match status" value="1"/>
</dbReference>
<dbReference type="InterPro" id="IPR000914">
    <property type="entry name" value="SBP_5_dom"/>
</dbReference>
<dbReference type="EMBL" id="JAASQR010000003">
    <property type="protein sequence ID" value="NIJ17288.1"/>
    <property type="molecule type" value="Genomic_DNA"/>
</dbReference>
<evidence type="ECO:0000256" key="1">
    <source>
        <dbReference type="ARBA" id="ARBA00004418"/>
    </source>
</evidence>
<dbReference type="Gene3D" id="3.10.105.10">
    <property type="entry name" value="Dipeptide-binding Protein, Domain 3"/>
    <property type="match status" value="1"/>
</dbReference>
<keyword evidence="8" id="KW-1185">Reference proteome</keyword>
<dbReference type="PANTHER" id="PTHR30290">
    <property type="entry name" value="PERIPLASMIC BINDING COMPONENT OF ABC TRANSPORTER"/>
    <property type="match status" value="1"/>
</dbReference>
<sequence>MRAMTMPASPPRPILTCLMAGAAALGAAMLGSCSQKASGPVVVSVVGTPVELAKPLNHLPAPAAKLMLEATAQGLVAFDASGDILPALAQRWIVEDDGRSYIFRLRRALWPDGGKVTASDVARLLKARIETLRRLDPEGPLDVVEAVVPMTGEVIEIRLTAPRPYLLQMLAQPQMAILSREGGTGPYAASSWGKALLLKPVDPASDDEEEEGAPAPWRTRILRAERAEMAIIRFREGMAAMVLGGRFADLPLLVPAGVDKDAVRIDPVQGLLGLAVTGRGKLLDDDDVRRAINMTIDRSQLPKLFPLGGWAVTEQIVPAQMDLPTPPTRPAWADLSLEDRRAQAGAAITRWRRENGNPPVLKVALPKGPGATALFALIRHNLGMIGLSAERVDPKDEADLRLVDEVAAYDSALWYLGRIGCARKVHCSAQADAQLQAAGLATSAAERMARVAQAEAMMQAHNGYIALGAPVRWSLVTRRLSGFMPSPRARHPLNHLFRSPN</sequence>